<comment type="caution">
    <text evidence="1">The sequence shown here is derived from an EMBL/GenBank/DDBJ whole genome shotgun (WGS) entry which is preliminary data.</text>
</comment>
<evidence type="ECO:0000313" key="1">
    <source>
        <dbReference type="EMBL" id="ORX90664.1"/>
    </source>
</evidence>
<evidence type="ECO:0008006" key="3">
    <source>
        <dbReference type="Google" id="ProtNLM"/>
    </source>
</evidence>
<organism evidence="1 2">
    <name type="scientific">Clohesyomyces aquaticus</name>
    <dbReference type="NCBI Taxonomy" id="1231657"/>
    <lineage>
        <taxon>Eukaryota</taxon>
        <taxon>Fungi</taxon>
        <taxon>Dikarya</taxon>
        <taxon>Ascomycota</taxon>
        <taxon>Pezizomycotina</taxon>
        <taxon>Dothideomycetes</taxon>
        <taxon>Pleosporomycetidae</taxon>
        <taxon>Pleosporales</taxon>
        <taxon>Lindgomycetaceae</taxon>
        <taxon>Clohesyomyces</taxon>
    </lineage>
</organism>
<keyword evidence="2" id="KW-1185">Reference proteome</keyword>
<dbReference type="Proteomes" id="UP000193144">
    <property type="component" value="Unassembled WGS sequence"/>
</dbReference>
<dbReference type="AlphaFoldDB" id="A0A1Y1XZ70"/>
<protein>
    <recommendedName>
        <fullName evidence="3">Transcription factor domain-containing protein</fullName>
    </recommendedName>
</protein>
<name>A0A1Y1XZ70_9PLEO</name>
<sequence>MWERVREPYVSKFKSDIFRAPIPLRTIQALLFQLVWPLPIQRQIEDPTWLYCGVAMNAALYMGIHSAKPARSLRGLGVQPGTPDLNAIEKFIRECPVSREFLYKIMVHHTLAKFTNILADETTGGVNHSLVEVIDGELDALQTRFPIDWTPRAEFTVLVAKLQLYTMTVIRPQGDPSSRDVLLRLGFAAALRVVYLTKEGLCFNSSESLDINPSMLQRSLPKTYFRGLILAAIFLLRYFALNKRATPQEQEMARNHVAIVHAYLKEGASTRVRDEKARAAALLENLVKQQPVDLENMKLRVDNRLGASLVIDAVSLSAELRGESGEAFRDILPSTCIHEQEIIHNHTYHEAPPVHAVHDPLDLGYNSMENMENLAPLPLDFNLPNDIWGDSLWGMFDLGNFPSPSAGPSQ</sequence>
<dbReference type="STRING" id="1231657.A0A1Y1XZ70"/>
<reference evidence="1 2" key="1">
    <citation type="submission" date="2016-07" db="EMBL/GenBank/DDBJ databases">
        <title>Pervasive Adenine N6-methylation of Active Genes in Fungi.</title>
        <authorList>
            <consortium name="DOE Joint Genome Institute"/>
            <person name="Mondo S.J."/>
            <person name="Dannebaum R.O."/>
            <person name="Kuo R.C."/>
            <person name="Labutti K."/>
            <person name="Haridas S."/>
            <person name="Kuo A."/>
            <person name="Salamov A."/>
            <person name="Ahrendt S.R."/>
            <person name="Lipzen A."/>
            <person name="Sullivan W."/>
            <person name="Andreopoulos W.B."/>
            <person name="Clum A."/>
            <person name="Lindquist E."/>
            <person name="Daum C."/>
            <person name="Ramamoorthy G.K."/>
            <person name="Gryganskyi A."/>
            <person name="Culley D."/>
            <person name="Magnuson J.K."/>
            <person name="James T.Y."/>
            <person name="O'Malley M.A."/>
            <person name="Stajich J.E."/>
            <person name="Spatafora J.W."/>
            <person name="Visel A."/>
            <person name="Grigoriev I.V."/>
        </authorList>
    </citation>
    <scope>NUCLEOTIDE SEQUENCE [LARGE SCALE GENOMIC DNA]</scope>
    <source>
        <strain evidence="1 2">CBS 115471</strain>
    </source>
</reference>
<proteinExistence type="predicted"/>
<gene>
    <name evidence="1" type="ORF">BCR34DRAFT_501846</name>
</gene>
<accession>A0A1Y1XZ70</accession>
<dbReference type="OrthoDB" id="3163292at2759"/>
<dbReference type="EMBL" id="MCFA01000527">
    <property type="protein sequence ID" value="ORX90664.1"/>
    <property type="molecule type" value="Genomic_DNA"/>
</dbReference>
<evidence type="ECO:0000313" key="2">
    <source>
        <dbReference type="Proteomes" id="UP000193144"/>
    </source>
</evidence>